<reference evidence="2 3" key="2">
    <citation type="journal article" date="2016" name="Genome Announc.">
        <title>Complete Genome Sequence of Sphingopyxis terrae Strain 203-1 (NBRC 111660), a Polyethylene Glycol Degrader.</title>
        <authorList>
            <person name="Ohtsubo Y."/>
            <person name="Nonoyama S."/>
            <person name="Nagata Y."/>
            <person name="Numata M."/>
            <person name="Tsuchikane K."/>
            <person name="Hosoyama A."/>
            <person name="Yamazoe A."/>
            <person name="Tsuda M."/>
            <person name="Fujita N."/>
            <person name="Kawai F."/>
        </authorList>
    </citation>
    <scope>NUCLEOTIDE SEQUENCE [LARGE SCALE GENOMIC DNA]</scope>
    <source>
        <strain evidence="2 3">203-1</strain>
    </source>
</reference>
<dbReference type="Pfam" id="PF00781">
    <property type="entry name" value="DAGK_cat"/>
    <property type="match status" value="1"/>
</dbReference>
<accession>A0A142W0A2</accession>
<keyword evidence="2" id="KW-0418">Kinase</keyword>
<dbReference type="InterPro" id="IPR017438">
    <property type="entry name" value="ATP-NAD_kinase_N"/>
</dbReference>
<dbReference type="InterPro" id="IPR016064">
    <property type="entry name" value="NAD/diacylglycerol_kinase_sf"/>
</dbReference>
<evidence type="ECO:0000313" key="3">
    <source>
        <dbReference type="Proteomes" id="UP000076234"/>
    </source>
</evidence>
<proteinExistence type="predicted"/>
<dbReference type="Proteomes" id="UP000076234">
    <property type="component" value="Chromosome"/>
</dbReference>
<dbReference type="KEGG" id="ster:AOA14_10160"/>
<dbReference type="AlphaFoldDB" id="A0A142W0A2"/>
<dbReference type="InterPro" id="IPR001206">
    <property type="entry name" value="Diacylglycerol_kinase_cat_dom"/>
</dbReference>
<name>A0A142W0A2_9SPHN</name>
<dbReference type="GO" id="GO:0016301">
    <property type="term" value="F:kinase activity"/>
    <property type="evidence" value="ECO:0007669"/>
    <property type="project" value="UniProtKB-KW"/>
</dbReference>
<keyword evidence="2" id="KW-0808">Transferase</keyword>
<evidence type="ECO:0000313" key="2">
    <source>
        <dbReference type="EMBL" id="AMU94967.1"/>
    </source>
</evidence>
<protein>
    <submittedName>
        <fullName evidence="2">Sphingosine kinase</fullName>
    </submittedName>
</protein>
<dbReference type="Gene3D" id="3.40.50.10330">
    <property type="entry name" value="Probable inorganic polyphosphate/atp-NAD kinase, domain 1"/>
    <property type="match status" value="1"/>
</dbReference>
<reference evidence="3" key="1">
    <citation type="submission" date="2015-11" db="EMBL/GenBank/DDBJ databases">
        <title>Complete genome sequence of a polyethylene glycol-degrading strain Sphingopyxis terrae strain 203-1 (NBRC 15098).</title>
        <authorList>
            <person name="Yoshiyuki O."/>
            <person name="Shouta N."/>
            <person name="Nagata Y."/>
            <person name="Numata M."/>
            <person name="Tsuchikane K."/>
            <person name="Hosoyama A."/>
            <person name="Yamazoe A."/>
            <person name="Tsuda M."/>
            <person name="Fujita N."/>
            <person name="Kawai F."/>
        </authorList>
    </citation>
    <scope>NUCLEOTIDE SEQUENCE [LARGE SCALE GENOMIC DNA]</scope>
    <source>
        <strain evidence="3">203-1</strain>
    </source>
</reference>
<feature type="domain" description="DAGKc" evidence="1">
    <location>
        <begin position="22"/>
        <end position="126"/>
    </location>
</feature>
<dbReference type="STRING" id="1219058.AOA14_10160"/>
<gene>
    <name evidence="2" type="ORF">AOA14_10160</name>
</gene>
<evidence type="ECO:0000259" key="1">
    <source>
        <dbReference type="Pfam" id="PF00781"/>
    </source>
</evidence>
<organism evidence="2 3">
    <name type="scientific">Sphingopyxis terrae subsp. terrae NBRC 15098</name>
    <dbReference type="NCBI Taxonomy" id="1219058"/>
    <lineage>
        <taxon>Bacteria</taxon>
        <taxon>Pseudomonadati</taxon>
        <taxon>Pseudomonadota</taxon>
        <taxon>Alphaproteobacteria</taxon>
        <taxon>Sphingomonadales</taxon>
        <taxon>Sphingomonadaceae</taxon>
        <taxon>Sphingopyxis</taxon>
    </lineage>
</organism>
<dbReference type="EMBL" id="CP013342">
    <property type="protein sequence ID" value="AMU94967.1"/>
    <property type="molecule type" value="Genomic_DNA"/>
</dbReference>
<sequence length="289" mass="30374">MRVTFSRVVRWAGMTSPFSRPALICNDRSGSYDESIHRQLIDACAAAGARVAASFVLPKDDLPDAAALRASDIDLLIVWTGDGTINAAATGCEGWHGPLLPLPGGTLNLLSKQLHGDHPAPTILERALASGGRCAPVPTIRSAAREAFITVVAGPATRWAEVRETMRSQGLIEASREAPDALEEMLNAPGVQVAGSGAVYPAIILTPTRDGITADGIVADATGDVLRHGLAWLGGDFRDGPHERVATAETIILQSDRIIALEYDGELAEIPSPARFSIGQSAIDFIATA</sequence>
<dbReference type="SUPFAM" id="SSF111331">
    <property type="entry name" value="NAD kinase/diacylglycerol kinase-like"/>
    <property type="match status" value="1"/>
</dbReference>